<accession>A0A914C3L3</accession>
<dbReference type="WBParaSite" id="ACRNAN_Path_213.g778.t1">
    <property type="protein sequence ID" value="ACRNAN_Path_213.g778.t1"/>
    <property type="gene ID" value="ACRNAN_Path_213.g778"/>
</dbReference>
<evidence type="ECO:0000313" key="1">
    <source>
        <dbReference type="Proteomes" id="UP000887540"/>
    </source>
</evidence>
<reference evidence="2" key="1">
    <citation type="submission" date="2022-11" db="UniProtKB">
        <authorList>
            <consortium name="WormBaseParasite"/>
        </authorList>
    </citation>
    <scope>IDENTIFICATION</scope>
</reference>
<dbReference type="Proteomes" id="UP000887540">
    <property type="component" value="Unplaced"/>
</dbReference>
<keyword evidence="1" id="KW-1185">Reference proteome</keyword>
<proteinExistence type="predicted"/>
<organism evidence="1 2">
    <name type="scientific">Acrobeloides nanus</name>
    <dbReference type="NCBI Taxonomy" id="290746"/>
    <lineage>
        <taxon>Eukaryota</taxon>
        <taxon>Metazoa</taxon>
        <taxon>Ecdysozoa</taxon>
        <taxon>Nematoda</taxon>
        <taxon>Chromadorea</taxon>
        <taxon>Rhabditida</taxon>
        <taxon>Tylenchina</taxon>
        <taxon>Cephalobomorpha</taxon>
        <taxon>Cephaloboidea</taxon>
        <taxon>Cephalobidae</taxon>
        <taxon>Acrobeloides</taxon>
    </lineage>
</organism>
<sequence>MMNIDKAWSFFVEPLENKNRSSIGSNSSINEFSFIEPEKGPDLDPNLPFPAQWDNLLKAKLSIPLSERIWLEQLSELGLENLEFVENPQAKPLSKVKFEFPLHIATFDLEVTHSENFPFEEPEIECSFKEAFQYKWTNEDSTAYDSNSGSLKHLYDEYADFAAKMDLVLAEISNLNTPEFEILKEDGKIIDDLVKIPLDEDNPKLLVVSLGIRPEYAGKFIGLQLKFWIDSTNPKEYPEKVISHPLNFEVMNMLDPEKWDAEKSLYENVMNIFGDLFFNKNQADSLDFDG</sequence>
<dbReference type="AlphaFoldDB" id="A0A914C3L3"/>
<evidence type="ECO:0000313" key="2">
    <source>
        <dbReference type="WBParaSite" id="ACRNAN_Path_213.g778.t1"/>
    </source>
</evidence>
<name>A0A914C3L3_9BILA</name>
<protein>
    <submittedName>
        <fullName evidence="2">Uncharacterized protein</fullName>
    </submittedName>
</protein>